<keyword evidence="2" id="KW-1185">Reference proteome</keyword>
<evidence type="ECO:0000313" key="2">
    <source>
        <dbReference type="Proteomes" id="UP001589536"/>
    </source>
</evidence>
<dbReference type="Proteomes" id="UP001589536">
    <property type="component" value="Unassembled WGS sequence"/>
</dbReference>
<reference evidence="1 2" key="1">
    <citation type="submission" date="2024-09" db="EMBL/GenBank/DDBJ databases">
        <authorList>
            <person name="Sun Q."/>
            <person name="Mori K."/>
        </authorList>
    </citation>
    <scope>NUCLEOTIDE SEQUENCE [LARGE SCALE GENOMIC DNA]</scope>
    <source>
        <strain evidence="1 2">JCM 13519</strain>
    </source>
</reference>
<organism evidence="1 2">
    <name type="scientific">Arthrobacter methylotrophus</name>
    <dbReference type="NCBI Taxonomy" id="121291"/>
    <lineage>
        <taxon>Bacteria</taxon>
        <taxon>Bacillati</taxon>
        <taxon>Actinomycetota</taxon>
        <taxon>Actinomycetes</taxon>
        <taxon>Micrococcales</taxon>
        <taxon>Micrococcaceae</taxon>
        <taxon>Arthrobacter</taxon>
    </lineage>
</organism>
<comment type="caution">
    <text evidence="1">The sequence shown here is derived from an EMBL/GenBank/DDBJ whole genome shotgun (WGS) entry which is preliminary data.</text>
</comment>
<proteinExistence type="predicted"/>
<dbReference type="RefSeq" id="WP_345052005.1">
    <property type="nucleotide sequence ID" value="NZ_BAABED010000001.1"/>
</dbReference>
<protein>
    <submittedName>
        <fullName evidence="1">Uncharacterized protein</fullName>
    </submittedName>
</protein>
<gene>
    <name evidence="1" type="ORF">ACFFPI_22250</name>
</gene>
<dbReference type="EMBL" id="JBHMBH010000065">
    <property type="protein sequence ID" value="MFB9716820.1"/>
    <property type="molecule type" value="Genomic_DNA"/>
</dbReference>
<accession>A0ABV5UX71</accession>
<name>A0ABV5UX71_9MICC</name>
<evidence type="ECO:0000313" key="1">
    <source>
        <dbReference type="EMBL" id="MFB9716820.1"/>
    </source>
</evidence>
<sequence length="54" mass="5775">MTRMDHPIYTLAVGDPDGAAGQNINIWMSVFNSQGQYIFGTGPISQPGSGEYPS</sequence>